<dbReference type="InterPro" id="IPR017946">
    <property type="entry name" value="PLC-like_Pdiesterase_TIM-brl"/>
</dbReference>
<keyword evidence="1" id="KW-0732">Signal</keyword>
<dbReference type="GO" id="GO:0006644">
    <property type="term" value="P:phospholipid metabolic process"/>
    <property type="evidence" value="ECO:0007669"/>
    <property type="project" value="TreeGrafter"/>
</dbReference>
<feature type="chain" id="PRO_5035288096" evidence="1">
    <location>
        <begin position="24"/>
        <end position="276"/>
    </location>
</feature>
<evidence type="ECO:0000313" key="4">
    <source>
        <dbReference type="Proteomes" id="UP000598971"/>
    </source>
</evidence>
<dbReference type="PROSITE" id="PS51704">
    <property type="entry name" value="GP_PDE"/>
    <property type="match status" value="1"/>
</dbReference>
<dbReference type="AlphaFoldDB" id="A0A8J8FEE8"/>
<protein>
    <submittedName>
        <fullName evidence="3">Glycerophosphodiester phosphodiesterase</fullName>
    </submittedName>
</protein>
<feature type="signal peptide" evidence="1">
    <location>
        <begin position="1"/>
        <end position="23"/>
    </location>
</feature>
<dbReference type="GO" id="GO:0005886">
    <property type="term" value="C:plasma membrane"/>
    <property type="evidence" value="ECO:0007669"/>
    <property type="project" value="TreeGrafter"/>
</dbReference>
<dbReference type="PANTHER" id="PTHR46320:SF1">
    <property type="entry name" value="GLYCEROPHOSPHODIESTER PHOSPHODIESTERASE 1"/>
    <property type="match status" value="1"/>
</dbReference>
<dbReference type="InterPro" id="IPR030395">
    <property type="entry name" value="GP_PDE_dom"/>
</dbReference>
<dbReference type="Gene3D" id="3.20.20.190">
    <property type="entry name" value="Phosphatidylinositol (PI) phosphodiesterase"/>
    <property type="match status" value="1"/>
</dbReference>
<feature type="domain" description="GP-PDE" evidence="2">
    <location>
        <begin position="35"/>
        <end position="270"/>
    </location>
</feature>
<evidence type="ECO:0000259" key="2">
    <source>
        <dbReference type="PROSITE" id="PS51704"/>
    </source>
</evidence>
<dbReference type="Proteomes" id="UP000598971">
    <property type="component" value="Unassembled WGS sequence"/>
</dbReference>
<dbReference type="GO" id="GO:0070291">
    <property type="term" value="P:N-acylethanolamine metabolic process"/>
    <property type="evidence" value="ECO:0007669"/>
    <property type="project" value="TreeGrafter"/>
</dbReference>
<gene>
    <name evidence="3" type="ORF">GD597_12075</name>
</gene>
<accession>A0A8J8FEE8</accession>
<keyword evidence="4" id="KW-1185">Reference proteome</keyword>
<evidence type="ECO:0000313" key="3">
    <source>
        <dbReference type="EMBL" id="NNV56200.1"/>
    </source>
</evidence>
<dbReference type="CDD" id="cd08566">
    <property type="entry name" value="GDPD_AtGDE_like"/>
    <property type="match status" value="1"/>
</dbReference>
<sequence length="276" mass="30607">MKAFLSSLFLPLAFILISMNAFTQTRPLPASKNKMVIIAHRGDHTNAPENSLAACQNAIDAGADFVEIDLRTTKDSALVIMHDATVDRMTGNKGLVKDFTLAQLQTIQLTQPQHAEWGTQPIPTFKQVLALCKGKINIYLDYKEAAVVTAYQEICNAGMEKNIVVYINQPAQFSSWRNIAPQMPLMISLPKAVKTKEEMFQLLDSLQIDVLDGDADDYTPATVMAAKEKHIPIWADIQSANENEESWNKALALGFPGLQTDHPKALINFLIKKGLR</sequence>
<reference evidence="3" key="1">
    <citation type="submission" date="2019-10" db="EMBL/GenBank/DDBJ databases">
        <title>Draft genome sequence of Panacibacter sp. KCS-6.</title>
        <authorList>
            <person name="Yim K.J."/>
        </authorList>
    </citation>
    <scope>NUCLEOTIDE SEQUENCE</scope>
    <source>
        <strain evidence="3">KCS-6</strain>
    </source>
</reference>
<dbReference type="GO" id="GO:0008889">
    <property type="term" value="F:glycerophosphodiester phosphodiesterase activity"/>
    <property type="evidence" value="ECO:0007669"/>
    <property type="project" value="TreeGrafter"/>
</dbReference>
<dbReference type="RefSeq" id="WP_171608145.1">
    <property type="nucleotide sequence ID" value="NZ_WHPF01000008.1"/>
</dbReference>
<dbReference type="Pfam" id="PF03009">
    <property type="entry name" value="GDPD"/>
    <property type="match status" value="1"/>
</dbReference>
<proteinExistence type="predicted"/>
<organism evidence="3 4">
    <name type="scientific">Limnovirga soli</name>
    <dbReference type="NCBI Taxonomy" id="2656915"/>
    <lineage>
        <taxon>Bacteria</taxon>
        <taxon>Pseudomonadati</taxon>
        <taxon>Bacteroidota</taxon>
        <taxon>Chitinophagia</taxon>
        <taxon>Chitinophagales</taxon>
        <taxon>Chitinophagaceae</taxon>
        <taxon>Limnovirga</taxon>
    </lineage>
</organism>
<comment type="caution">
    <text evidence="3">The sequence shown here is derived from an EMBL/GenBank/DDBJ whole genome shotgun (WGS) entry which is preliminary data.</text>
</comment>
<dbReference type="SUPFAM" id="SSF51695">
    <property type="entry name" value="PLC-like phosphodiesterases"/>
    <property type="match status" value="1"/>
</dbReference>
<dbReference type="GO" id="GO:0006580">
    <property type="term" value="P:ethanolamine metabolic process"/>
    <property type="evidence" value="ECO:0007669"/>
    <property type="project" value="TreeGrafter"/>
</dbReference>
<name>A0A8J8FEE8_9BACT</name>
<dbReference type="EMBL" id="WHPF01000008">
    <property type="protein sequence ID" value="NNV56200.1"/>
    <property type="molecule type" value="Genomic_DNA"/>
</dbReference>
<dbReference type="PANTHER" id="PTHR46320">
    <property type="entry name" value="GLYCEROPHOSPHODIESTER PHOSPHODIESTERASE 1"/>
    <property type="match status" value="1"/>
</dbReference>
<evidence type="ECO:0000256" key="1">
    <source>
        <dbReference type="SAM" id="SignalP"/>
    </source>
</evidence>